<dbReference type="Gene3D" id="3.30.2310.20">
    <property type="entry name" value="RelE-like"/>
    <property type="match status" value="1"/>
</dbReference>
<dbReference type="Proteomes" id="UP001318401">
    <property type="component" value="Unassembled WGS sequence"/>
</dbReference>
<dbReference type="SUPFAM" id="SSF143011">
    <property type="entry name" value="RelE-like"/>
    <property type="match status" value="1"/>
</dbReference>
<evidence type="ECO:0000313" key="1">
    <source>
        <dbReference type="EMBL" id="NPT32219.1"/>
    </source>
</evidence>
<sequence>MIVNFKDKAVEDLFNGEHIKAARKLCPLSLWKIASRKLDLLDSAQKLDELRVPPGNRLEALSGDRARQHSIRITGQYRLCFRWTEAGPDEVELVDYH</sequence>
<evidence type="ECO:0000313" key="2">
    <source>
        <dbReference type="Proteomes" id="UP001318401"/>
    </source>
</evidence>
<dbReference type="InterPro" id="IPR007711">
    <property type="entry name" value="HigB-1"/>
</dbReference>
<dbReference type="Pfam" id="PF05015">
    <property type="entry name" value="HigB-like_toxin"/>
    <property type="match status" value="1"/>
</dbReference>
<organism evidence="1 2">
    <name type="scientific">Vreelandella venusta</name>
    <dbReference type="NCBI Taxonomy" id="44935"/>
    <lineage>
        <taxon>Bacteria</taxon>
        <taxon>Pseudomonadati</taxon>
        <taxon>Pseudomonadota</taxon>
        <taxon>Gammaproteobacteria</taxon>
        <taxon>Oceanospirillales</taxon>
        <taxon>Halomonadaceae</taxon>
        <taxon>Vreelandella</taxon>
    </lineage>
</organism>
<dbReference type="PANTHER" id="PTHR40266">
    <property type="entry name" value="TOXIN HIGB-1"/>
    <property type="match status" value="1"/>
</dbReference>
<dbReference type="RefSeq" id="WP_125750335.1">
    <property type="nucleotide sequence ID" value="NZ_CP034367.1"/>
</dbReference>
<protein>
    <submittedName>
        <fullName evidence="1">Plasmid maintenance system killer protein</fullName>
    </submittedName>
</protein>
<comment type="caution">
    <text evidence="1">The sequence shown here is derived from an EMBL/GenBank/DDBJ whole genome shotgun (WGS) entry which is preliminary data.</text>
</comment>
<reference evidence="1 2" key="1">
    <citation type="submission" date="2018-04" db="EMBL/GenBank/DDBJ databases">
        <authorList>
            <person name="Li G."/>
            <person name="Du W."/>
            <person name="Bai Y."/>
        </authorList>
    </citation>
    <scope>NUCLEOTIDE SEQUENCE [LARGE SCALE GENOMIC DNA]</scope>
    <source>
        <strain evidence="1 2">YYYZ-3</strain>
    </source>
</reference>
<dbReference type="PANTHER" id="PTHR40266:SF2">
    <property type="entry name" value="TOXIN HIGB-1"/>
    <property type="match status" value="1"/>
</dbReference>
<dbReference type="InterPro" id="IPR035093">
    <property type="entry name" value="RelE/ParE_toxin_dom_sf"/>
</dbReference>
<keyword evidence="2" id="KW-1185">Reference proteome</keyword>
<accession>A0ABX2BGI9</accession>
<dbReference type="EMBL" id="QDKN01000009">
    <property type="protein sequence ID" value="NPT32219.1"/>
    <property type="molecule type" value="Genomic_DNA"/>
</dbReference>
<proteinExistence type="predicted"/>
<name>A0ABX2BGI9_9GAMM</name>
<gene>
    <name evidence="1" type="ORF">DDR56_16835</name>
</gene>